<dbReference type="PANTHER" id="PTHR33710">
    <property type="entry name" value="BNAC02G09200D PROTEIN"/>
    <property type="match status" value="1"/>
</dbReference>
<gene>
    <name evidence="1" type="ORF">RDI58_022116</name>
</gene>
<organism evidence="1 2">
    <name type="scientific">Solanum bulbocastanum</name>
    <name type="common">Wild potato</name>
    <dbReference type="NCBI Taxonomy" id="147425"/>
    <lineage>
        <taxon>Eukaryota</taxon>
        <taxon>Viridiplantae</taxon>
        <taxon>Streptophyta</taxon>
        <taxon>Embryophyta</taxon>
        <taxon>Tracheophyta</taxon>
        <taxon>Spermatophyta</taxon>
        <taxon>Magnoliopsida</taxon>
        <taxon>eudicotyledons</taxon>
        <taxon>Gunneridae</taxon>
        <taxon>Pentapetalae</taxon>
        <taxon>asterids</taxon>
        <taxon>lamiids</taxon>
        <taxon>Solanales</taxon>
        <taxon>Solanaceae</taxon>
        <taxon>Solanoideae</taxon>
        <taxon>Solaneae</taxon>
        <taxon>Solanum</taxon>
    </lineage>
</organism>
<dbReference type="Proteomes" id="UP001371456">
    <property type="component" value="Unassembled WGS sequence"/>
</dbReference>
<proteinExistence type="predicted"/>
<dbReference type="PANTHER" id="PTHR33710:SF78">
    <property type="entry name" value="ENDONUCLEASE_EXONUCLEASE_PHOSPHATASE DOMAIN-CONTAINING PROTEIN"/>
    <property type="match status" value="1"/>
</dbReference>
<dbReference type="Gene3D" id="3.60.10.10">
    <property type="entry name" value="Endonuclease/exonuclease/phosphatase"/>
    <property type="match status" value="1"/>
</dbReference>
<dbReference type="AlphaFoldDB" id="A0AAN8T6U1"/>
<name>A0AAN8T6U1_SOLBU</name>
<accession>A0AAN8T6U1</accession>
<sequence length="155" mass="18271">MQSTRSPIPWLVIGDFNSVLNSEDRLGGNPVTWAEVIDLQTCIDTCSLVDLAHNGPRYTWNDRNASQRIYLEIDWMFINNEWLTYMSACKAMYLNEVINDHCPIKITFEENNVKTRRAFKYCNVWSKHPQLKYVILERWSTLINGCKMLQVVRRH</sequence>
<dbReference type="InterPro" id="IPR036691">
    <property type="entry name" value="Endo/exonu/phosph_ase_sf"/>
</dbReference>
<reference evidence="1 2" key="1">
    <citation type="submission" date="2024-02" db="EMBL/GenBank/DDBJ databases">
        <title>de novo genome assembly of Solanum bulbocastanum strain 11H21.</title>
        <authorList>
            <person name="Hosaka A.J."/>
        </authorList>
    </citation>
    <scope>NUCLEOTIDE SEQUENCE [LARGE SCALE GENOMIC DNA]</scope>
    <source>
        <tissue evidence="1">Young leaves</tissue>
    </source>
</reference>
<dbReference type="SUPFAM" id="SSF56219">
    <property type="entry name" value="DNase I-like"/>
    <property type="match status" value="1"/>
</dbReference>
<protein>
    <submittedName>
        <fullName evidence="1">Uncharacterized protein</fullName>
    </submittedName>
</protein>
<evidence type="ECO:0000313" key="1">
    <source>
        <dbReference type="EMBL" id="KAK6779932.1"/>
    </source>
</evidence>
<keyword evidence="2" id="KW-1185">Reference proteome</keyword>
<evidence type="ECO:0000313" key="2">
    <source>
        <dbReference type="Proteomes" id="UP001371456"/>
    </source>
</evidence>
<comment type="caution">
    <text evidence="1">The sequence shown here is derived from an EMBL/GenBank/DDBJ whole genome shotgun (WGS) entry which is preliminary data.</text>
</comment>
<dbReference type="EMBL" id="JBANQN010000009">
    <property type="protein sequence ID" value="KAK6779932.1"/>
    <property type="molecule type" value="Genomic_DNA"/>
</dbReference>